<dbReference type="Gene3D" id="3.40.50.720">
    <property type="entry name" value="NAD(P)-binding Rossmann-like Domain"/>
    <property type="match status" value="1"/>
</dbReference>
<dbReference type="PIRSF" id="PIRSF001439">
    <property type="entry name" value="CryM"/>
    <property type="match status" value="1"/>
</dbReference>
<dbReference type="STRING" id="1122204.SAMN05421781_1527"/>
<dbReference type="NCBIfam" id="NF006141">
    <property type="entry name" value="PRK08291.1"/>
    <property type="match status" value="1"/>
</dbReference>
<dbReference type="EMBL" id="FNNC01000002">
    <property type="protein sequence ID" value="SDW46144.1"/>
    <property type="molecule type" value="Genomic_DNA"/>
</dbReference>
<dbReference type="AlphaFoldDB" id="A0A1H2TSA8"/>
<dbReference type="InterPro" id="IPR023401">
    <property type="entry name" value="ODC_N"/>
</dbReference>
<gene>
    <name evidence="1" type="ORF">SAMN05421781_1527</name>
</gene>
<accession>A0A1H2TSA8</accession>
<dbReference type="RefSeq" id="WP_091613235.1">
    <property type="nucleotide sequence ID" value="NZ_FNNC01000002.1"/>
</dbReference>
<dbReference type="SUPFAM" id="SSF51735">
    <property type="entry name" value="NAD(P)-binding Rossmann-fold domains"/>
    <property type="match status" value="1"/>
</dbReference>
<dbReference type="GO" id="GO:0005737">
    <property type="term" value="C:cytoplasm"/>
    <property type="evidence" value="ECO:0007669"/>
    <property type="project" value="TreeGrafter"/>
</dbReference>
<name>A0A1H2TSA8_9BACI</name>
<dbReference type="PANTHER" id="PTHR13812:SF19">
    <property type="entry name" value="KETIMINE REDUCTASE MU-CRYSTALLIN"/>
    <property type="match status" value="1"/>
</dbReference>
<keyword evidence="2" id="KW-1185">Reference proteome</keyword>
<evidence type="ECO:0000313" key="1">
    <source>
        <dbReference type="EMBL" id="SDW46144.1"/>
    </source>
</evidence>
<protein>
    <submittedName>
        <fullName evidence="1">Ornithine cyclodeaminase</fullName>
    </submittedName>
</protein>
<evidence type="ECO:0000313" key="2">
    <source>
        <dbReference type="Proteomes" id="UP000199488"/>
    </source>
</evidence>
<dbReference type="InterPro" id="IPR036291">
    <property type="entry name" value="NAD(P)-bd_dom_sf"/>
</dbReference>
<reference evidence="1 2" key="1">
    <citation type="submission" date="2016-10" db="EMBL/GenBank/DDBJ databases">
        <authorList>
            <person name="de Groot N.N."/>
        </authorList>
    </citation>
    <scope>NUCLEOTIDE SEQUENCE [LARGE SCALE GENOMIC DNA]</scope>
    <source>
        <strain evidence="1 2">DSM 23126</strain>
    </source>
</reference>
<dbReference type="Gene3D" id="3.30.1780.10">
    <property type="entry name" value="ornithine cyclodeaminase, domain 1"/>
    <property type="match status" value="1"/>
</dbReference>
<dbReference type="Pfam" id="PF02423">
    <property type="entry name" value="OCD_Mu_crystall"/>
    <property type="match status" value="1"/>
</dbReference>
<organism evidence="1 2">
    <name type="scientific">Marinococcus luteus</name>
    <dbReference type="NCBI Taxonomy" id="1122204"/>
    <lineage>
        <taxon>Bacteria</taxon>
        <taxon>Bacillati</taxon>
        <taxon>Bacillota</taxon>
        <taxon>Bacilli</taxon>
        <taxon>Bacillales</taxon>
        <taxon>Bacillaceae</taxon>
        <taxon>Marinococcus</taxon>
    </lineage>
</organism>
<dbReference type="Proteomes" id="UP000199488">
    <property type="component" value="Unassembled WGS sequence"/>
</dbReference>
<dbReference type="PANTHER" id="PTHR13812">
    <property type="entry name" value="KETIMINE REDUCTASE MU-CRYSTALLIN"/>
    <property type="match status" value="1"/>
</dbReference>
<proteinExistence type="predicted"/>
<sequence length="328" mass="35588">MYLFKEKPIRNTIDVNQQALSLIEDGFRRLQAGEVTMPPVLSMPIADKNGELDAKTAYVKGMDQFALKISTGFFDNPDKGLPSLSGMMLLFHSDTGFPAAVLQDNGYLTDVRTGIAGAAAAKYLAKDEARIAGIVGTGTQARFQLRALKMVRPSIEKVYVYGRKKERIEAYQREMEHELGVTTEAADLETVVRNCDVLVTTTPSTEPFIKKEWLHPGLHITAMGSDAAEKNEIEPDVLGAVDILACDAASQVFSIGEHRTAKESGVIDESSTVEIGAIISGDAPGRETMEQVTFCDLTGTGVQDTAIAVYTYDQLKASGEGLEITEDE</sequence>
<dbReference type="OrthoDB" id="9792005at2"/>
<dbReference type="InterPro" id="IPR003462">
    <property type="entry name" value="ODC_Mu_crystall"/>
</dbReference>